<proteinExistence type="predicted"/>
<gene>
    <name evidence="10" type="ORF">M8C21_012938</name>
</gene>
<dbReference type="AlphaFoldDB" id="A0AAD5BWM5"/>
<feature type="domain" description="Response regulatory" evidence="8">
    <location>
        <begin position="19"/>
        <end position="140"/>
    </location>
</feature>
<dbReference type="InterPro" id="IPR011006">
    <property type="entry name" value="CheY-like_superfamily"/>
</dbReference>
<comment type="caution">
    <text evidence="10">The sequence shown here is derived from an EMBL/GenBank/DDBJ whole genome shotgun (WGS) entry which is preliminary data.</text>
</comment>
<evidence type="ECO:0000313" key="10">
    <source>
        <dbReference type="EMBL" id="KAI7730790.1"/>
    </source>
</evidence>
<dbReference type="GO" id="GO:0003700">
    <property type="term" value="F:DNA-binding transcription factor activity"/>
    <property type="evidence" value="ECO:0007669"/>
    <property type="project" value="InterPro"/>
</dbReference>
<dbReference type="PANTHER" id="PTHR31312:SF4">
    <property type="entry name" value="TWO-COMPONENT RESPONSE REGULATOR-LIKE APRR2"/>
    <property type="match status" value="1"/>
</dbReference>
<evidence type="ECO:0000256" key="4">
    <source>
        <dbReference type="ARBA" id="ARBA00023163"/>
    </source>
</evidence>
<dbReference type="InterPro" id="IPR001005">
    <property type="entry name" value="SANT/Myb"/>
</dbReference>
<dbReference type="PROSITE" id="PS51294">
    <property type="entry name" value="HTH_MYB"/>
    <property type="match status" value="1"/>
</dbReference>
<evidence type="ECO:0000256" key="3">
    <source>
        <dbReference type="ARBA" id="ARBA00023125"/>
    </source>
</evidence>
<feature type="region of interest" description="Disordered" evidence="7">
    <location>
        <begin position="251"/>
        <end position="294"/>
    </location>
</feature>
<comment type="caution">
    <text evidence="6">Lacks conserved residue(s) required for the propagation of feature annotation.</text>
</comment>
<feature type="domain" description="HTH myb-type" evidence="9">
    <location>
        <begin position="291"/>
        <end position="350"/>
    </location>
</feature>
<dbReference type="GO" id="GO:0005634">
    <property type="term" value="C:nucleus"/>
    <property type="evidence" value="ECO:0007669"/>
    <property type="project" value="UniProtKB-SubCell"/>
</dbReference>
<feature type="region of interest" description="Disordered" evidence="7">
    <location>
        <begin position="151"/>
        <end position="208"/>
    </location>
</feature>
<comment type="subcellular location">
    <subcellularLocation>
        <location evidence="1">Nucleus</location>
    </subcellularLocation>
</comment>
<dbReference type="InterPro" id="IPR044825">
    <property type="entry name" value="GLK1/2-like"/>
</dbReference>
<keyword evidence="4" id="KW-0804">Transcription</keyword>
<dbReference type="GO" id="GO:0000160">
    <property type="term" value="P:phosphorelay signal transduction system"/>
    <property type="evidence" value="ECO:0007669"/>
    <property type="project" value="InterPro"/>
</dbReference>
<keyword evidence="5" id="KW-0539">Nucleus</keyword>
<dbReference type="GO" id="GO:0045893">
    <property type="term" value="P:positive regulation of DNA-templated transcription"/>
    <property type="evidence" value="ECO:0007669"/>
    <property type="project" value="InterPro"/>
</dbReference>
<reference evidence="10" key="1">
    <citation type="submission" date="2022-06" db="EMBL/GenBank/DDBJ databases">
        <title>Uncovering the hologenomic basis of an extraordinary plant invasion.</title>
        <authorList>
            <person name="Bieker V.C."/>
            <person name="Martin M.D."/>
            <person name="Gilbert T."/>
            <person name="Hodgins K."/>
            <person name="Battlay P."/>
            <person name="Petersen B."/>
            <person name="Wilson J."/>
        </authorList>
    </citation>
    <scope>NUCLEOTIDE SEQUENCE</scope>
    <source>
        <strain evidence="10">AA19_3_7</strain>
        <tissue evidence="10">Leaf</tissue>
    </source>
</reference>
<dbReference type="PANTHER" id="PTHR31312">
    <property type="entry name" value="TRANSCRIPTION ACTIVATOR GLK1"/>
    <property type="match status" value="1"/>
</dbReference>
<evidence type="ECO:0000259" key="8">
    <source>
        <dbReference type="PROSITE" id="PS50110"/>
    </source>
</evidence>
<dbReference type="SUPFAM" id="SSF46689">
    <property type="entry name" value="Homeodomain-like"/>
    <property type="match status" value="1"/>
</dbReference>
<evidence type="ECO:0008006" key="12">
    <source>
        <dbReference type="Google" id="ProtNLM"/>
    </source>
</evidence>
<organism evidence="10 11">
    <name type="scientific">Ambrosia artemisiifolia</name>
    <name type="common">Common ragweed</name>
    <dbReference type="NCBI Taxonomy" id="4212"/>
    <lineage>
        <taxon>Eukaryota</taxon>
        <taxon>Viridiplantae</taxon>
        <taxon>Streptophyta</taxon>
        <taxon>Embryophyta</taxon>
        <taxon>Tracheophyta</taxon>
        <taxon>Spermatophyta</taxon>
        <taxon>Magnoliopsida</taxon>
        <taxon>eudicotyledons</taxon>
        <taxon>Gunneridae</taxon>
        <taxon>Pentapetalae</taxon>
        <taxon>asterids</taxon>
        <taxon>campanulids</taxon>
        <taxon>Asterales</taxon>
        <taxon>Asteraceae</taxon>
        <taxon>Asteroideae</taxon>
        <taxon>Heliantheae alliance</taxon>
        <taxon>Heliantheae</taxon>
        <taxon>Ambrosia</taxon>
    </lineage>
</organism>
<dbReference type="PROSITE" id="PS50110">
    <property type="entry name" value="RESPONSE_REGULATORY"/>
    <property type="match status" value="1"/>
</dbReference>
<dbReference type="Proteomes" id="UP001206925">
    <property type="component" value="Unassembled WGS sequence"/>
</dbReference>
<dbReference type="InterPro" id="IPR017930">
    <property type="entry name" value="Myb_dom"/>
</dbReference>
<dbReference type="Gene3D" id="1.10.10.60">
    <property type="entry name" value="Homeodomain-like"/>
    <property type="match status" value="1"/>
</dbReference>
<accession>A0AAD5BWM5</accession>
<feature type="compositionally biased region" description="Basic and acidic residues" evidence="7">
    <location>
        <begin position="173"/>
        <end position="195"/>
    </location>
</feature>
<keyword evidence="11" id="KW-1185">Reference proteome</keyword>
<evidence type="ECO:0000256" key="1">
    <source>
        <dbReference type="ARBA" id="ARBA00004123"/>
    </source>
</evidence>
<name>A0AAD5BWM5_AMBAR</name>
<dbReference type="InterPro" id="IPR006447">
    <property type="entry name" value="Myb_dom_plants"/>
</dbReference>
<dbReference type="EMBL" id="JAMZMK010010636">
    <property type="protein sequence ID" value="KAI7730790.1"/>
    <property type="molecule type" value="Genomic_DNA"/>
</dbReference>
<dbReference type="GO" id="GO:0000976">
    <property type="term" value="F:transcription cis-regulatory region binding"/>
    <property type="evidence" value="ECO:0007669"/>
    <property type="project" value="TreeGrafter"/>
</dbReference>
<evidence type="ECO:0000313" key="11">
    <source>
        <dbReference type="Proteomes" id="UP001206925"/>
    </source>
</evidence>
<dbReference type="InterPro" id="IPR009057">
    <property type="entry name" value="Homeodomain-like_sf"/>
</dbReference>
<feature type="compositionally biased region" description="Polar residues" evidence="7">
    <location>
        <begin position="155"/>
        <end position="171"/>
    </location>
</feature>
<evidence type="ECO:0000256" key="6">
    <source>
        <dbReference type="PROSITE-ProRule" id="PRU00169"/>
    </source>
</evidence>
<dbReference type="Gene3D" id="3.40.50.2300">
    <property type="match status" value="1"/>
</dbReference>
<evidence type="ECO:0000256" key="5">
    <source>
        <dbReference type="ARBA" id="ARBA00023242"/>
    </source>
</evidence>
<dbReference type="Pfam" id="PF00249">
    <property type="entry name" value="Myb_DNA-binding"/>
    <property type="match status" value="1"/>
</dbReference>
<protein>
    <recommendedName>
        <fullName evidence="12">Two-component response regulator-like APRR2</fullName>
    </recommendedName>
</protein>
<keyword evidence="3" id="KW-0238">DNA-binding</keyword>
<dbReference type="NCBIfam" id="TIGR01557">
    <property type="entry name" value="myb_SHAQKYF"/>
    <property type="match status" value="1"/>
</dbReference>
<evidence type="ECO:0000256" key="7">
    <source>
        <dbReference type="SAM" id="MobiDB-lite"/>
    </source>
</evidence>
<dbReference type="SUPFAM" id="SSF52172">
    <property type="entry name" value="CheY-like"/>
    <property type="match status" value="1"/>
</dbReference>
<dbReference type="FunFam" id="1.10.10.60:FF:000007">
    <property type="entry name" value="Two-component response regulator"/>
    <property type="match status" value="1"/>
</dbReference>
<evidence type="ECO:0000256" key="2">
    <source>
        <dbReference type="ARBA" id="ARBA00023015"/>
    </source>
</evidence>
<sequence length="524" mass="58853">MVCTADDLLEWKDFPKGLRVLLLDDDINSATDIRSKLEEMGYVVSTFGSENEALSAISDNSSVFHVAIVEVRADNKDGRFKFLESTKDLPTIITSDVKCISTMMKCIAANCQFSVQLGAVEYLEKPLSEDKLRNIWQHVAHKEHETIKQAFNAGPKNQSEPLKSDRASSGSDLDDRMKDEDIKEDFSQNQDHNEDASSVDNGCHQHQDQTHISTEKVCIDHDGESKLVETTCDNLVVDTTATAATIETDASTSLEEGTGKPLSNEICPDLTNNKMSTEASKHPNSRPTKSGRRKIKVDWTSELHKKFVQAVEQLGVDQAIPSRILELMNVPGLTRHNVSSHLQKYRLQRRHILPKESARKWPQTRHSTPRNYLLQKPIMAYPPPYHSNHPQLYPAWPPHHNYAPPPHMYYPGWQSSGNWMWNPCSGVQAEAWGCPAIPPPRTSFPQDAAQFQISDSVQSNQAIPKYPFDNYPGDEVIDKVVKEAINNPWLPLPLGLRPPSAESVIHELFKQGISTVPYQINGSH</sequence>
<dbReference type="InterPro" id="IPR001789">
    <property type="entry name" value="Sig_transdc_resp-reg_receiver"/>
</dbReference>
<evidence type="ECO:0000259" key="9">
    <source>
        <dbReference type="PROSITE" id="PS51294"/>
    </source>
</evidence>
<keyword evidence="2" id="KW-0805">Transcription regulation</keyword>